<dbReference type="SMART" id="SM00354">
    <property type="entry name" value="HTH_LACI"/>
    <property type="match status" value="1"/>
</dbReference>
<dbReference type="Gene3D" id="1.10.260.40">
    <property type="entry name" value="lambda repressor-like DNA-binding domains"/>
    <property type="match status" value="1"/>
</dbReference>
<comment type="caution">
    <text evidence="5">The sequence shown here is derived from an EMBL/GenBank/DDBJ whole genome shotgun (WGS) entry which is preliminary data.</text>
</comment>
<accession>A0A921JQG4</accession>
<dbReference type="Pfam" id="PF13377">
    <property type="entry name" value="Peripla_BP_3"/>
    <property type="match status" value="1"/>
</dbReference>
<dbReference type="EMBL" id="DYZF01000128">
    <property type="protein sequence ID" value="HJE51350.1"/>
    <property type="molecule type" value="Genomic_DNA"/>
</dbReference>
<dbReference type="InterPro" id="IPR046335">
    <property type="entry name" value="LacI/GalR-like_sensor"/>
</dbReference>
<dbReference type="InterPro" id="IPR028082">
    <property type="entry name" value="Peripla_BP_I"/>
</dbReference>
<feature type="domain" description="HTH lacI-type" evidence="4">
    <location>
        <begin position="3"/>
        <end position="57"/>
    </location>
</feature>
<dbReference type="PANTHER" id="PTHR30146:SF109">
    <property type="entry name" value="HTH-TYPE TRANSCRIPTIONAL REGULATOR GALS"/>
    <property type="match status" value="1"/>
</dbReference>
<name>A0A921JQG4_9ACTN</name>
<dbReference type="PROSITE" id="PS50932">
    <property type="entry name" value="HTH_LACI_2"/>
    <property type="match status" value="1"/>
</dbReference>
<dbReference type="PANTHER" id="PTHR30146">
    <property type="entry name" value="LACI-RELATED TRANSCRIPTIONAL REPRESSOR"/>
    <property type="match status" value="1"/>
</dbReference>
<dbReference type="SUPFAM" id="SSF53822">
    <property type="entry name" value="Periplasmic binding protein-like I"/>
    <property type="match status" value="1"/>
</dbReference>
<feature type="non-terminal residue" evidence="5">
    <location>
        <position position="1"/>
    </location>
</feature>
<evidence type="ECO:0000256" key="1">
    <source>
        <dbReference type="ARBA" id="ARBA00023015"/>
    </source>
</evidence>
<keyword evidence="3" id="KW-0804">Transcription</keyword>
<keyword evidence="1" id="KW-0805">Transcription regulation</keyword>
<dbReference type="CDD" id="cd06267">
    <property type="entry name" value="PBP1_LacI_sugar_binding-like"/>
    <property type="match status" value="1"/>
</dbReference>
<keyword evidence="2" id="KW-0238">DNA-binding</keyword>
<sequence>RMPTLEDVARLAGVSRATASRAIIEPTKVSPERRALVEDAMARLGYVPNAAARSLVTQRTDSIAVLVPEPSGMVFVDPFFQAVISGANSELADTMYQLVLLIGDSTGHMKRVRHYLRSRLVDGAVVVSHHGSDGVVESAVDAGLPLVLVGRPFAPGLDVPYVDVDNLTGGKIATERLIAQGCRRIGIVTGPLDMSAGRDRYEGFRLAMEAAGLRVAGIWHGQFDRPSGAATGARIEPGEVDGLFVCNDLMALGVMDSLAASGISVPDDVKVVGYDAISLGEHATPPLTTVTNPASEMAALATSMLLEQLKTGVRPQSCELQPVLVERASG</sequence>
<dbReference type="CDD" id="cd01392">
    <property type="entry name" value="HTH_LacI"/>
    <property type="match status" value="1"/>
</dbReference>
<gene>
    <name evidence="5" type="ORF">K8V15_05140</name>
</gene>
<evidence type="ECO:0000259" key="4">
    <source>
        <dbReference type="PROSITE" id="PS50932"/>
    </source>
</evidence>
<proteinExistence type="predicted"/>
<reference evidence="5" key="1">
    <citation type="journal article" date="2021" name="PeerJ">
        <title>Extensive microbial diversity within the chicken gut microbiome revealed by metagenomics and culture.</title>
        <authorList>
            <person name="Gilroy R."/>
            <person name="Ravi A."/>
            <person name="Getino M."/>
            <person name="Pursley I."/>
            <person name="Horton D.L."/>
            <person name="Alikhan N.F."/>
            <person name="Baker D."/>
            <person name="Gharbi K."/>
            <person name="Hall N."/>
            <person name="Watson M."/>
            <person name="Adriaenssens E.M."/>
            <person name="Foster-Nyarko E."/>
            <person name="Jarju S."/>
            <person name="Secka A."/>
            <person name="Antonio M."/>
            <person name="Oren A."/>
            <person name="Chaudhuri R.R."/>
            <person name="La Ragione R."/>
            <person name="Hildebrand F."/>
            <person name="Pallen M.J."/>
        </authorList>
    </citation>
    <scope>NUCLEOTIDE SEQUENCE</scope>
    <source>
        <strain evidence="5">ChiGjej3B3-7470</strain>
    </source>
</reference>
<reference evidence="5" key="2">
    <citation type="submission" date="2021-09" db="EMBL/GenBank/DDBJ databases">
        <authorList>
            <person name="Gilroy R."/>
        </authorList>
    </citation>
    <scope>NUCLEOTIDE SEQUENCE</scope>
    <source>
        <strain evidence="5">ChiGjej3B3-7470</strain>
    </source>
</reference>
<dbReference type="GO" id="GO:0000976">
    <property type="term" value="F:transcription cis-regulatory region binding"/>
    <property type="evidence" value="ECO:0007669"/>
    <property type="project" value="TreeGrafter"/>
</dbReference>
<dbReference type="Gene3D" id="3.40.50.2300">
    <property type="match status" value="2"/>
</dbReference>
<organism evidence="5 6">
    <name type="scientific">Tessaracoccus flavescens</name>
    <dbReference type="NCBI Taxonomy" id="399497"/>
    <lineage>
        <taxon>Bacteria</taxon>
        <taxon>Bacillati</taxon>
        <taxon>Actinomycetota</taxon>
        <taxon>Actinomycetes</taxon>
        <taxon>Propionibacteriales</taxon>
        <taxon>Propionibacteriaceae</taxon>
        <taxon>Tessaracoccus</taxon>
    </lineage>
</organism>
<dbReference type="Pfam" id="PF00356">
    <property type="entry name" value="LacI"/>
    <property type="match status" value="1"/>
</dbReference>
<dbReference type="Proteomes" id="UP000712713">
    <property type="component" value="Unassembled WGS sequence"/>
</dbReference>
<dbReference type="GO" id="GO:0003700">
    <property type="term" value="F:DNA-binding transcription factor activity"/>
    <property type="evidence" value="ECO:0007669"/>
    <property type="project" value="TreeGrafter"/>
</dbReference>
<dbReference type="InterPro" id="IPR010982">
    <property type="entry name" value="Lambda_DNA-bd_dom_sf"/>
</dbReference>
<dbReference type="PROSITE" id="PS00356">
    <property type="entry name" value="HTH_LACI_1"/>
    <property type="match status" value="1"/>
</dbReference>
<evidence type="ECO:0000313" key="5">
    <source>
        <dbReference type="EMBL" id="HJE51350.1"/>
    </source>
</evidence>
<dbReference type="AlphaFoldDB" id="A0A921JQG4"/>
<dbReference type="InterPro" id="IPR000843">
    <property type="entry name" value="HTH_LacI"/>
</dbReference>
<evidence type="ECO:0000256" key="2">
    <source>
        <dbReference type="ARBA" id="ARBA00023125"/>
    </source>
</evidence>
<evidence type="ECO:0000256" key="3">
    <source>
        <dbReference type="ARBA" id="ARBA00023163"/>
    </source>
</evidence>
<dbReference type="SUPFAM" id="SSF47413">
    <property type="entry name" value="lambda repressor-like DNA-binding domains"/>
    <property type="match status" value="1"/>
</dbReference>
<evidence type="ECO:0000313" key="6">
    <source>
        <dbReference type="Proteomes" id="UP000712713"/>
    </source>
</evidence>
<protein>
    <submittedName>
        <fullName evidence="5">LacI family transcriptional regulator</fullName>
    </submittedName>
</protein>